<dbReference type="OrthoDB" id="7474285at2"/>
<dbReference type="EMBL" id="NWBU01000005">
    <property type="protein sequence ID" value="PTQ12037.1"/>
    <property type="molecule type" value="Genomic_DNA"/>
</dbReference>
<organism evidence="1 2">
    <name type="scientific">Sphingomonas oleivorans</name>
    <dbReference type="NCBI Taxonomy" id="1735121"/>
    <lineage>
        <taxon>Bacteria</taxon>
        <taxon>Pseudomonadati</taxon>
        <taxon>Pseudomonadota</taxon>
        <taxon>Alphaproteobacteria</taxon>
        <taxon>Sphingomonadales</taxon>
        <taxon>Sphingomonadaceae</taxon>
        <taxon>Sphingomonas</taxon>
    </lineage>
</organism>
<sequence>MSPAEAISILTVAVDRAGAETVQTPDLRAALTMLVTRCEDRSPLDRFWSGAGSPVAEDRRRILAASLREIRLQCP</sequence>
<dbReference type="RefSeq" id="WP_107966901.1">
    <property type="nucleotide sequence ID" value="NZ_NWBU01000005.1"/>
</dbReference>
<keyword evidence="2" id="KW-1185">Reference proteome</keyword>
<evidence type="ECO:0000313" key="1">
    <source>
        <dbReference type="EMBL" id="PTQ12037.1"/>
    </source>
</evidence>
<comment type="caution">
    <text evidence="1">The sequence shown here is derived from an EMBL/GenBank/DDBJ whole genome shotgun (WGS) entry which is preliminary data.</text>
</comment>
<gene>
    <name evidence="1" type="ORF">CLG96_05520</name>
</gene>
<protein>
    <submittedName>
        <fullName evidence="1">Uncharacterized protein</fullName>
    </submittedName>
</protein>
<evidence type="ECO:0000313" key="2">
    <source>
        <dbReference type="Proteomes" id="UP000244162"/>
    </source>
</evidence>
<dbReference type="Proteomes" id="UP000244162">
    <property type="component" value="Unassembled WGS sequence"/>
</dbReference>
<reference evidence="1 2" key="1">
    <citation type="submission" date="2017-09" db="EMBL/GenBank/DDBJ databases">
        <title>Sphingomonas panjinensis sp.nov., isolated from oil-contaminated soil.</title>
        <authorList>
            <person name="Wang L."/>
            <person name="Chen L."/>
        </authorList>
    </citation>
    <scope>NUCLEOTIDE SEQUENCE [LARGE SCALE GENOMIC DNA]</scope>
    <source>
        <strain evidence="1 2">FW-11</strain>
    </source>
</reference>
<dbReference type="AlphaFoldDB" id="A0A2T5FZF1"/>
<accession>A0A2T5FZF1</accession>
<proteinExistence type="predicted"/>
<name>A0A2T5FZF1_9SPHN</name>